<dbReference type="CDD" id="cd03454">
    <property type="entry name" value="YdeM"/>
    <property type="match status" value="1"/>
</dbReference>
<feature type="domain" description="MaoC-like" evidence="1">
    <location>
        <begin position="22"/>
        <end position="115"/>
    </location>
</feature>
<dbReference type="PANTHER" id="PTHR43664">
    <property type="entry name" value="MONOAMINE OXIDASE-RELATED"/>
    <property type="match status" value="1"/>
</dbReference>
<dbReference type="Gene3D" id="3.10.129.10">
    <property type="entry name" value="Hotdog Thioesterase"/>
    <property type="match status" value="1"/>
</dbReference>
<dbReference type="AlphaFoldDB" id="A0A1C1Z012"/>
<dbReference type="EMBL" id="LQZT01000001">
    <property type="protein sequence ID" value="OCW59123.1"/>
    <property type="molecule type" value="Genomic_DNA"/>
</dbReference>
<evidence type="ECO:0000259" key="1">
    <source>
        <dbReference type="Pfam" id="PF01575"/>
    </source>
</evidence>
<dbReference type="InterPro" id="IPR002539">
    <property type="entry name" value="MaoC-like_dom"/>
</dbReference>
<dbReference type="RefSeq" id="WP_066173231.1">
    <property type="nucleotide sequence ID" value="NZ_LQZT01000001.1"/>
</dbReference>
<proteinExistence type="predicted"/>
<reference evidence="2 3" key="1">
    <citation type="submission" date="2015-12" db="EMBL/GenBank/DDBJ databases">
        <authorList>
            <person name="Shamseldin A."/>
            <person name="Moawad H."/>
            <person name="Abd El-Rahim W.M."/>
            <person name="Sadowsky M.J."/>
        </authorList>
    </citation>
    <scope>NUCLEOTIDE SEQUENCE [LARGE SCALE GENOMIC DNA]</scope>
    <source>
        <strain evidence="2 3">JC234</strain>
    </source>
</reference>
<dbReference type="PANTHER" id="PTHR43664:SF1">
    <property type="entry name" value="BETA-METHYLMALYL-COA DEHYDRATASE"/>
    <property type="match status" value="1"/>
</dbReference>
<dbReference type="InterPro" id="IPR029069">
    <property type="entry name" value="HotDog_dom_sf"/>
</dbReference>
<keyword evidence="3" id="KW-1185">Reference proteome</keyword>
<comment type="caution">
    <text evidence="2">The sequence shown here is derived from an EMBL/GenBank/DDBJ whole genome shotgun (WGS) entry which is preliminary data.</text>
</comment>
<protein>
    <submittedName>
        <fullName evidence="2">Enoyl-CoA hydratase</fullName>
    </submittedName>
</protein>
<gene>
    <name evidence="2" type="ORF">AWJ14_08625</name>
</gene>
<dbReference type="Pfam" id="PF01575">
    <property type="entry name" value="MaoC_dehydratas"/>
    <property type="match status" value="1"/>
</dbReference>
<organism evidence="2 3">
    <name type="scientific">Hoeflea olei</name>
    <dbReference type="NCBI Taxonomy" id="1480615"/>
    <lineage>
        <taxon>Bacteria</taxon>
        <taxon>Pseudomonadati</taxon>
        <taxon>Pseudomonadota</taxon>
        <taxon>Alphaproteobacteria</taxon>
        <taxon>Hyphomicrobiales</taxon>
        <taxon>Rhizobiaceae</taxon>
        <taxon>Hoeflea</taxon>
    </lineage>
</organism>
<dbReference type="STRING" id="1480615.AWJ14_08625"/>
<sequence length="157" mass="17234">MPDDDLLHFEDLIPGQVFPLGPKTVTAEEIIAFASEFDAQPMHLDAEAGKNSILGGLAASGWHSCSMMMRMMADSYLLRMAAEGAPGVDYVKWKKPVLAGDVLKGETRVLDGRPSKSRPGIGIVSFRHELRNQRGETVLESENPVMLRRRAVEEAAQ</sequence>
<name>A0A1C1Z012_9HYPH</name>
<evidence type="ECO:0000313" key="3">
    <source>
        <dbReference type="Proteomes" id="UP000094795"/>
    </source>
</evidence>
<dbReference type="InterPro" id="IPR052342">
    <property type="entry name" value="MCH/BMMD"/>
</dbReference>
<evidence type="ECO:0000313" key="2">
    <source>
        <dbReference type="EMBL" id="OCW59123.1"/>
    </source>
</evidence>
<dbReference type="Proteomes" id="UP000094795">
    <property type="component" value="Unassembled WGS sequence"/>
</dbReference>
<accession>A0A1C1Z012</accession>
<dbReference type="SUPFAM" id="SSF54637">
    <property type="entry name" value="Thioesterase/thiol ester dehydrase-isomerase"/>
    <property type="match status" value="1"/>
</dbReference>
<dbReference type="OrthoDB" id="9797938at2"/>